<dbReference type="Proteomes" id="UP000469559">
    <property type="component" value="Unassembled WGS sequence"/>
</dbReference>
<feature type="transmembrane region" description="Helical" evidence="7">
    <location>
        <begin position="161"/>
        <end position="179"/>
    </location>
</feature>
<feature type="compositionally biased region" description="Polar residues" evidence="6">
    <location>
        <begin position="358"/>
        <end position="369"/>
    </location>
</feature>
<dbReference type="AlphaFoldDB" id="A0A8T9B7H8"/>
<keyword evidence="10" id="KW-1185">Reference proteome</keyword>
<organism evidence="9 10">
    <name type="scientific">Lachnellula arida</name>
    <dbReference type="NCBI Taxonomy" id="1316785"/>
    <lineage>
        <taxon>Eukaryota</taxon>
        <taxon>Fungi</taxon>
        <taxon>Dikarya</taxon>
        <taxon>Ascomycota</taxon>
        <taxon>Pezizomycotina</taxon>
        <taxon>Leotiomycetes</taxon>
        <taxon>Helotiales</taxon>
        <taxon>Lachnaceae</taxon>
        <taxon>Lachnellula</taxon>
    </lineage>
</organism>
<evidence type="ECO:0000259" key="8">
    <source>
        <dbReference type="Pfam" id="PF20684"/>
    </source>
</evidence>
<comment type="caution">
    <text evidence="9">The sequence shown here is derived from an EMBL/GenBank/DDBJ whole genome shotgun (WGS) entry which is preliminary data.</text>
</comment>
<dbReference type="InterPro" id="IPR052337">
    <property type="entry name" value="SAT4-like"/>
</dbReference>
<reference evidence="9 10" key="1">
    <citation type="submission" date="2018-05" db="EMBL/GenBank/DDBJ databases">
        <title>Whole genome sequencing for identification of molecular markers to develop diagnostic detection tools for the regulated plant pathogen Lachnellula willkommii.</title>
        <authorList>
            <person name="Giroux E."/>
            <person name="Bilodeau G."/>
        </authorList>
    </citation>
    <scope>NUCLEOTIDE SEQUENCE [LARGE SCALE GENOMIC DNA]</scope>
    <source>
        <strain evidence="9 10">CBS 203.66</strain>
    </source>
</reference>
<comment type="similarity">
    <text evidence="5">Belongs to the SAT4 family.</text>
</comment>
<protein>
    <recommendedName>
        <fullName evidence="8">Rhodopsin domain-containing protein</fullName>
    </recommendedName>
</protein>
<evidence type="ECO:0000313" key="9">
    <source>
        <dbReference type="EMBL" id="TVY15980.1"/>
    </source>
</evidence>
<comment type="subcellular location">
    <subcellularLocation>
        <location evidence="1">Membrane</location>
        <topology evidence="1">Multi-pass membrane protein</topology>
    </subcellularLocation>
</comment>
<dbReference type="EMBL" id="QGMF01000426">
    <property type="protein sequence ID" value="TVY15980.1"/>
    <property type="molecule type" value="Genomic_DNA"/>
</dbReference>
<evidence type="ECO:0000256" key="4">
    <source>
        <dbReference type="ARBA" id="ARBA00023136"/>
    </source>
</evidence>
<evidence type="ECO:0000256" key="7">
    <source>
        <dbReference type="SAM" id="Phobius"/>
    </source>
</evidence>
<evidence type="ECO:0000256" key="5">
    <source>
        <dbReference type="ARBA" id="ARBA00038359"/>
    </source>
</evidence>
<feature type="transmembrane region" description="Helical" evidence="7">
    <location>
        <begin position="255"/>
        <end position="273"/>
    </location>
</feature>
<keyword evidence="3 7" id="KW-1133">Transmembrane helix</keyword>
<feature type="region of interest" description="Disordered" evidence="6">
    <location>
        <begin position="320"/>
        <end position="369"/>
    </location>
</feature>
<gene>
    <name evidence="9" type="ORF">LARI1_G006733</name>
</gene>
<feature type="compositionally biased region" description="Basic and acidic residues" evidence="6">
    <location>
        <begin position="423"/>
        <end position="437"/>
    </location>
</feature>
<evidence type="ECO:0000256" key="3">
    <source>
        <dbReference type="ARBA" id="ARBA00022989"/>
    </source>
</evidence>
<evidence type="ECO:0000256" key="1">
    <source>
        <dbReference type="ARBA" id="ARBA00004141"/>
    </source>
</evidence>
<keyword evidence="4 7" id="KW-0472">Membrane</keyword>
<dbReference type="PANTHER" id="PTHR33048:SF152">
    <property type="entry name" value="INTEGRAL MEMBRANE PROTEIN"/>
    <property type="match status" value="1"/>
</dbReference>
<dbReference type="OrthoDB" id="4329349at2759"/>
<sequence>MTYAIELWTEYGIGMFFFTIRFFARYKAVGFRGLAWDDLFSFIAMVEFSCYFYVLSANISVSCYGALMPSHFKSLVKSCESPAQDNTLTGFADTFGSFVGLNDQTAEALSDHTAARYKVGSQSLFCAWISYVSLIWALKASLLCFYSRITLGLWQLKLVKIMAYISFVAYIAVMLELFLHCTPIQKNWQIKPYPGVCGYCFQLCPVRHFKRRVGNPAPLIFYKQSPDLRFSTDIGILAIPLPIVWKVKIPMRRKIVIGLLLSSGIFVITAAVLRCVLTLAETQYIGVSTIWASRETFVSLIAISAPAIKPLFNKNSWVGSSNSKNGASSGRFKKFSGNNLSGVNGTQTMKGNRANDLETGSSRKGPQSIESEMELKDISYHGSEENIIDPGQHNSPLEINVTTAYALDNEEEDHSPTTAGAREGGRARRRTQEAKVE</sequence>
<dbReference type="GO" id="GO:0016020">
    <property type="term" value="C:membrane"/>
    <property type="evidence" value="ECO:0007669"/>
    <property type="project" value="UniProtKB-SubCell"/>
</dbReference>
<name>A0A8T9B7H8_9HELO</name>
<feature type="compositionally biased region" description="Low complexity" evidence="6">
    <location>
        <begin position="320"/>
        <end position="330"/>
    </location>
</feature>
<feature type="transmembrane region" description="Helical" evidence="7">
    <location>
        <begin position="7"/>
        <end position="24"/>
    </location>
</feature>
<dbReference type="PANTHER" id="PTHR33048">
    <property type="entry name" value="PTH11-LIKE INTEGRAL MEMBRANE PROTEIN (AFU_ORTHOLOGUE AFUA_5G11245)"/>
    <property type="match status" value="1"/>
</dbReference>
<accession>A0A8T9B7H8</accession>
<evidence type="ECO:0000256" key="2">
    <source>
        <dbReference type="ARBA" id="ARBA00022692"/>
    </source>
</evidence>
<feature type="domain" description="Rhodopsin" evidence="8">
    <location>
        <begin position="20"/>
        <end position="314"/>
    </location>
</feature>
<feature type="region of interest" description="Disordered" evidence="6">
    <location>
        <begin position="408"/>
        <end position="437"/>
    </location>
</feature>
<feature type="transmembrane region" description="Helical" evidence="7">
    <location>
        <begin position="125"/>
        <end position="149"/>
    </location>
</feature>
<evidence type="ECO:0000256" key="6">
    <source>
        <dbReference type="SAM" id="MobiDB-lite"/>
    </source>
</evidence>
<feature type="compositionally biased region" description="Polar residues" evidence="6">
    <location>
        <begin position="336"/>
        <end position="350"/>
    </location>
</feature>
<evidence type="ECO:0000313" key="10">
    <source>
        <dbReference type="Proteomes" id="UP000469559"/>
    </source>
</evidence>
<dbReference type="Pfam" id="PF20684">
    <property type="entry name" value="Fung_rhodopsin"/>
    <property type="match status" value="1"/>
</dbReference>
<dbReference type="InterPro" id="IPR049326">
    <property type="entry name" value="Rhodopsin_dom_fungi"/>
</dbReference>
<keyword evidence="2 7" id="KW-0812">Transmembrane</keyword>
<feature type="transmembrane region" description="Helical" evidence="7">
    <location>
        <begin position="39"/>
        <end position="67"/>
    </location>
</feature>
<proteinExistence type="inferred from homology"/>